<name>A0A538SQA2_UNCEI</name>
<protein>
    <submittedName>
        <fullName evidence="1">Uncharacterized protein</fullName>
    </submittedName>
</protein>
<gene>
    <name evidence="1" type="ORF">E6K72_08375</name>
</gene>
<proteinExistence type="predicted"/>
<reference evidence="1 2" key="1">
    <citation type="journal article" date="2019" name="Nat. Microbiol.">
        <title>Mediterranean grassland soil C-N compound turnover is dependent on rainfall and depth, and is mediated by genomically divergent microorganisms.</title>
        <authorList>
            <person name="Diamond S."/>
            <person name="Andeer P.F."/>
            <person name="Li Z."/>
            <person name="Crits-Christoph A."/>
            <person name="Burstein D."/>
            <person name="Anantharaman K."/>
            <person name="Lane K.R."/>
            <person name="Thomas B.C."/>
            <person name="Pan C."/>
            <person name="Northen T.R."/>
            <person name="Banfield J.F."/>
        </authorList>
    </citation>
    <scope>NUCLEOTIDE SEQUENCE [LARGE SCALE GENOMIC DNA]</scope>
    <source>
        <strain evidence="1">WS_2</strain>
    </source>
</reference>
<comment type="caution">
    <text evidence="1">The sequence shown here is derived from an EMBL/GenBank/DDBJ whole genome shotgun (WGS) entry which is preliminary data.</text>
</comment>
<evidence type="ECO:0000313" key="2">
    <source>
        <dbReference type="Proteomes" id="UP000317716"/>
    </source>
</evidence>
<sequence>MSIEDPPVCAGLSGHKILDTDVLPASTGEEAWPALAAKLADPAQQAAYRAAWDRIQARAAAVRRALEPGPTEAARGGVEPDEITRLEYPLHPGAHWVIRAHPRFESFVERAEALDLAVGHVLAWRIRVESEFLGQNDSVRFWYGQDGFLKLAAHFEGIATDPSGNLIGIVVADESELLDELALRGGRFAAP</sequence>
<dbReference type="EMBL" id="VBOS01000297">
    <property type="protein sequence ID" value="TMQ53540.1"/>
    <property type="molecule type" value="Genomic_DNA"/>
</dbReference>
<evidence type="ECO:0000313" key="1">
    <source>
        <dbReference type="EMBL" id="TMQ53540.1"/>
    </source>
</evidence>
<organism evidence="1 2">
    <name type="scientific">Eiseniibacteriota bacterium</name>
    <dbReference type="NCBI Taxonomy" id="2212470"/>
    <lineage>
        <taxon>Bacteria</taxon>
        <taxon>Candidatus Eiseniibacteriota</taxon>
    </lineage>
</organism>
<dbReference type="AlphaFoldDB" id="A0A538SQA2"/>
<accession>A0A538SQA2</accession>
<dbReference type="Proteomes" id="UP000317716">
    <property type="component" value="Unassembled WGS sequence"/>
</dbReference>